<protein>
    <submittedName>
        <fullName evidence="1">Histidine phosphatase family protein</fullName>
    </submittedName>
</protein>
<dbReference type="SUPFAM" id="SSF53254">
    <property type="entry name" value="Phosphoglycerate mutase-like"/>
    <property type="match status" value="1"/>
</dbReference>
<dbReference type="InterPro" id="IPR013078">
    <property type="entry name" value="His_Pase_superF_clade-1"/>
</dbReference>
<evidence type="ECO:0000313" key="2">
    <source>
        <dbReference type="Proteomes" id="UP001500433"/>
    </source>
</evidence>
<dbReference type="Proteomes" id="UP001500433">
    <property type="component" value="Unassembled WGS sequence"/>
</dbReference>
<dbReference type="PANTHER" id="PTHR47623:SF1">
    <property type="entry name" value="OS09G0287300 PROTEIN"/>
    <property type="match status" value="1"/>
</dbReference>
<sequence>MKKVILVRHAKSSWKHNVIDHERPLNNRGYSDADLVSNYFVENKLDIDIIVCSDAIRTKTTLDIFILNLNIDKSIVHLSHDLYDFSGENLVKVIRRCDDSITNLMVFGHNHAITAFVNTYGDHYIDNVPTCGVVIIEFDIEKWNNLKPGKTIKTLFPRDLK</sequence>
<dbReference type="InterPro" id="IPR029033">
    <property type="entry name" value="His_PPase_superfam"/>
</dbReference>
<dbReference type="Pfam" id="PF00300">
    <property type="entry name" value="His_Phos_1"/>
    <property type="match status" value="1"/>
</dbReference>
<proteinExistence type="predicted"/>
<gene>
    <name evidence="1" type="ORF">GCM10023311_26320</name>
</gene>
<dbReference type="Gene3D" id="3.40.50.1240">
    <property type="entry name" value="Phosphoglycerate mutase-like"/>
    <property type="match status" value="1"/>
</dbReference>
<dbReference type="RefSeq" id="WP_345274622.1">
    <property type="nucleotide sequence ID" value="NZ_BAABJH010000006.1"/>
</dbReference>
<dbReference type="EMBL" id="BAABJH010000006">
    <property type="protein sequence ID" value="GAA4899660.1"/>
    <property type="molecule type" value="Genomic_DNA"/>
</dbReference>
<comment type="caution">
    <text evidence="1">The sequence shown here is derived from an EMBL/GenBank/DDBJ whole genome shotgun (WGS) entry which is preliminary data.</text>
</comment>
<organism evidence="1 2">
    <name type="scientific">Flaviramulus aquimarinus</name>
    <dbReference type="NCBI Taxonomy" id="1170456"/>
    <lineage>
        <taxon>Bacteria</taxon>
        <taxon>Pseudomonadati</taxon>
        <taxon>Bacteroidota</taxon>
        <taxon>Flavobacteriia</taxon>
        <taxon>Flavobacteriales</taxon>
        <taxon>Flavobacteriaceae</taxon>
        <taxon>Flaviramulus</taxon>
    </lineage>
</organism>
<reference evidence="2" key="1">
    <citation type="journal article" date="2019" name="Int. J. Syst. Evol. Microbiol.">
        <title>The Global Catalogue of Microorganisms (GCM) 10K type strain sequencing project: providing services to taxonomists for standard genome sequencing and annotation.</title>
        <authorList>
            <consortium name="The Broad Institute Genomics Platform"/>
            <consortium name="The Broad Institute Genome Sequencing Center for Infectious Disease"/>
            <person name="Wu L."/>
            <person name="Ma J."/>
        </authorList>
    </citation>
    <scope>NUCLEOTIDE SEQUENCE [LARGE SCALE GENOMIC DNA]</scope>
    <source>
        <strain evidence="2">JCM 18274</strain>
    </source>
</reference>
<dbReference type="CDD" id="cd07040">
    <property type="entry name" value="HP"/>
    <property type="match status" value="1"/>
</dbReference>
<dbReference type="SMART" id="SM00855">
    <property type="entry name" value="PGAM"/>
    <property type="match status" value="1"/>
</dbReference>
<keyword evidence="2" id="KW-1185">Reference proteome</keyword>
<dbReference type="PANTHER" id="PTHR47623">
    <property type="entry name" value="OS09G0287300 PROTEIN"/>
    <property type="match status" value="1"/>
</dbReference>
<evidence type="ECO:0000313" key="1">
    <source>
        <dbReference type="EMBL" id="GAA4899660.1"/>
    </source>
</evidence>
<name>A0ABP9FF08_9FLAO</name>
<accession>A0ABP9FF08</accession>